<dbReference type="GeneID" id="18263513"/>
<keyword evidence="2" id="KW-1185">Reference proteome</keyword>
<reference evidence="1 2" key="1">
    <citation type="journal article" date="2014" name="Virology">
        <title>The complete genome sequence of the Alphaentomopoxvirus Anomala cuprea entomopoxvirus, including its terminal hairpin loop sequences, suggests a potentially unique mode of apoptosis inhibition and mode of DNA replication.</title>
        <authorList>
            <person name="Mitsuhashi W."/>
            <person name="Miyamoto K."/>
            <person name="Wada S."/>
        </authorList>
    </citation>
    <scope>NUCLEOTIDE SEQUENCE [LARGE SCALE GENOMIC DNA]</scope>
    <source>
        <strain evidence="1">CV6M</strain>
    </source>
</reference>
<dbReference type="RefSeq" id="YP_009001557.1">
    <property type="nucleotide sequence ID" value="NC_023426.1"/>
</dbReference>
<dbReference type="Proteomes" id="UP000174145">
    <property type="component" value="Segment"/>
</dbReference>
<dbReference type="EMBL" id="AP013055">
    <property type="protein sequence ID" value="BAO49444.1"/>
    <property type="molecule type" value="Genomic_DNA"/>
</dbReference>
<evidence type="ECO:0000313" key="1">
    <source>
        <dbReference type="EMBL" id="BAO49444.1"/>
    </source>
</evidence>
<protein>
    <submittedName>
        <fullName evidence="1">Uncharacterized protein</fullName>
    </submittedName>
</protein>
<organism evidence="1 2">
    <name type="scientific">Alphaentomopoxvirus acuprea</name>
    <dbReference type="NCBI Taxonomy" id="62099"/>
    <lineage>
        <taxon>Viruses</taxon>
        <taxon>Varidnaviria</taxon>
        <taxon>Bamfordvirae</taxon>
        <taxon>Nucleocytoviricota</taxon>
        <taxon>Pokkesviricetes</taxon>
        <taxon>Chitovirales</taxon>
        <taxon>Poxviridae</taxon>
        <taxon>Entomopoxvirinae</taxon>
        <taxon>Alphaentomopoxvirus</taxon>
    </lineage>
</organism>
<proteinExistence type="predicted"/>
<evidence type="ECO:0000313" key="2">
    <source>
        <dbReference type="Proteomes" id="UP000174145"/>
    </source>
</evidence>
<accession>W6JPK6</accession>
<dbReference type="KEGG" id="vg:18263513"/>
<sequence length="55" mass="6749">MMDIRVCIYSENNEHDFSFHVIEDNIEDCVTYCINCDLNWSRYIHEIRLRRRPGI</sequence>
<name>W6JPK6_9POXV</name>